<dbReference type="InterPro" id="IPR022642">
    <property type="entry name" value="CheR_C"/>
</dbReference>
<sequence>MALTPTAFDWVCTLVRKESAIVLEKGKEYLVESRLVPLARAAGAADVSAYVDGVRLRPDRRAQTAIVEALTTNETSWFRDGAPFQAFSTSVLPALKQARATTRSLRVWSAASSTGQEAYSLAISLQDSLVAEGWRAEIIGTDLSNEVLEKAKAGRYSQLEMNRGLPAPLLVRHFTRVGTQWQVNDDIKRMVRFQQLNLTSSYAALGQFDVVFLRNVLIYFDLETKRDILSRVRKVLRPGGYMFLGGAETTLGVDENWDRELIGRVSVHRPKNGGQA</sequence>
<dbReference type="PROSITE" id="PS50123">
    <property type="entry name" value="CHER"/>
    <property type="match status" value="1"/>
</dbReference>
<comment type="catalytic activity">
    <reaction evidence="1">
        <text>L-glutamyl-[protein] + S-adenosyl-L-methionine = [protein]-L-glutamate 5-O-methyl ester + S-adenosyl-L-homocysteine</text>
        <dbReference type="Rhea" id="RHEA:24452"/>
        <dbReference type="Rhea" id="RHEA-COMP:10208"/>
        <dbReference type="Rhea" id="RHEA-COMP:10311"/>
        <dbReference type="ChEBI" id="CHEBI:29973"/>
        <dbReference type="ChEBI" id="CHEBI:57856"/>
        <dbReference type="ChEBI" id="CHEBI:59789"/>
        <dbReference type="ChEBI" id="CHEBI:82795"/>
        <dbReference type="EC" id="2.1.1.80"/>
    </reaction>
</comment>
<organism evidence="7 8">
    <name type="scientific">Kineococcus rhizosphaerae</name>
    <dbReference type="NCBI Taxonomy" id="559628"/>
    <lineage>
        <taxon>Bacteria</taxon>
        <taxon>Bacillati</taxon>
        <taxon>Actinomycetota</taxon>
        <taxon>Actinomycetes</taxon>
        <taxon>Kineosporiales</taxon>
        <taxon>Kineosporiaceae</taxon>
        <taxon>Kineococcus</taxon>
    </lineage>
</organism>
<evidence type="ECO:0000313" key="7">
    <source>
        <dbReference type="EMBL" id="PRY13986.1"/>
    </source>
</evidence>
<dbReference type="SUPFAM" id="SSF47757">
    <property type="entry name" value="Chemotaxis receptor methyltransferase CheR, N-terminal domain"/>
    <property type="match status" value="1"/>
</dbReference>
<evidence type="ECO:0000259" key="6">
    <source>
        <dbReference type="PROSITE" id="PS50123"/>
    </source>
</evidence>
<reference evidence="7 8" key="1">
    <citation type="submission" date="2018-03" db="EMBL/GenBank/DDBJ databases">
        <title>Genomic Encyclopedia of Archaeal and Bacterial Type Strains, Phase II (KMG-II): from individual species to whole genera.</title>
        <authorList>
            <person name="Goeker M."/>
        </authorList>
    </citation>
    <scope>NUCLEOTIDE SEQUENCE [LARGE SCALE GENOMIC DNA]</scope>
    <source>
        <strain evidence="7 8">DSM 19711</strain>
    </source>
</reference>
<dbReference type="OrthoDB" id="9816309at2"/>
<dbReference type="Proteomes" id="UP000238083">
    <property type="component" value="Unassembled WGS sequence"/>
</dbReference>
<dbReference type="GO" id="GO:0008983">
    <property type="term" value="F:protein-glutamate O-methyltransferase activity"/>
    <property type="evidence" value="ECO:0007669"/>
    <property type="project" value="UniProtKB-EC"/>
</dbReference>
<keyword evidence="4 7" id="KW-0808">Transferase</keyword>
<dbReference type="SUPFAM" id="SSF53335">
    <property type="entry name" value="S-adenosyl-L-methionine-dependent methyltransferases"/>
    <property type="match status" value="1"/>
</dbReference>
<comment type="caution">
    <text evidence="7">The sequence shown here is derived from an EMBL/GenBank/DDBJ whole genome shotgun (WGS) entry which is preliminary data.</text>
</comment>
<dbReference type="Gene3D" id="1.10.155.10">
    <property type="entry name" value="Chemotaxis receptor methyltransferase CheR, N-terminal domain"/>
    <property type="match status" value="1"/>
</dbReference>
<dbReference type="PRINTS" id="PR00996">
    <property type="entry name" value="CHERMTFRASE"/>
</dbReference>
<dbReference type="PANTHER" id="PTHR24422:SF21">
    <property type="entry name" value="CHEMOTAXIS PROTEIN METHYLTRANSFERASE 1"/>
    <property type="match status" value="1"/>
</dbReference>
<dbReference type="Gene3D" id="3.40.50.150">
    <property type="entry name" value="Vaccinia Virus protein VP39"/>
    <property type="match status" value="1"/>
</dbReference>
<evidence type="ECO:0000256" key="3">
    <source>
        <dbReference type="ARBA" id="ARBA00022603"/>
    </source>
</evidence>
<keyword evidence="8" id="KW-1185">Reference proteome</keyword>
<dbReference type="PANTHER" id="PTHR24422">
    <property type="entry name" value="CHEMOTAXIS PROTEIN METHYLTRANSFERASE"/>
    <property type="match status" value="1"/>
</dbReference>
<dbReference type="InterPro" id="IPR000780">
    <property type="entry name" value="CheR_MeTrfase"/>
</dbReference>
<accession>A0A2T0R2G5</accession>
<dbReference type="AlphaFoldDB" id="A0A2T0R2G5"/>
<keyword evidence="3 7" id="KW-0489">Methyltransferase</keyword>
<evidence type="ECO:0000313" key="8">
    <source>
        <dbReference type="Proteomes" id="UP000238083"/>
    </source>
</evidence>
<dbReference type="InterPro" id="IPR050903">
    <property type="entry name" value="Bact_Chemotaxis_MeTrfase"/>
</dbReference>
<dbReference type="InterPro" id="IPR029063">
    <property type="entry name" value="SAM-dependent_MTases_sf"/>
</dbReference>
<evidence type="ECO:0000256" key="2">
    <source>
        <dbReference type="ARBA" id="ARBA00012534"/>
    </source>
</evidence>
<dbReference type="InterPro" id="IPR036804">
    <property type="entry name" value="CheR_N_sf"/>
</dbReference>
<gene>
    <name evidence="7" type="ORF">CLV37_107105</name>
</gene>
<protein>
    <recommendedName>
        <fullName evidence="2">protein-glutamate O-methyltransferase</fullName>
        <ecNumber evidence="2">2.1.1.80</ecNumber>
    </recommendedName>
</protein>
<dbReference type="InterPro" id="IPR022641">
    <property type="entry name" value="CheR_N"/>
</dbReference>
<keyword evidence="5" id="KW-0949">S-adenosyl-L-methionine</keyword>
<dbReference type="CDD" id="cd02440">
    <property type="entry name" value="AdoMet_MTases"/>
    <property type="match status" value="1"/>
</dbReference>
<dbReference type="Pfam" id="PF03705">
    <property type="entry name" value="CheR_N"/>
    <property type="match status" value="1"/>
</dbReference>
<name>A0A2T0R2G5_9ACTN</name>
<feature type="domain" description="CheR-type methyltransferase" evidence="6">
    <location>
        <begin position="1"/>
        <end position="272"/>
    </location>
</feature>
<dbReference type="EC" id="2.1.1.80" evidence="2"/>
<dbReference type="GO" id="GO:0032259">
    <property type="term" value="P:methylation"/>
    <property type="evidence" value="ECO:0007669"/>
    <property type="project" value="UniProtKB-KW"/>
</dbReference>
<dbReference type="SMART" id="SM00138">
    <property type="entry name" value="MeTrc"/>
    <property type="match status" value="1"/>
</dbReference>
<evidence type="ECO:0000256" key="4">
    <source>
        <dbReference type="ARBA" id="ARBA00022679"/>
    </source>
</evidence>
<evidence type="ECO:0000256" key="1">
    <source>
        <dbReference type="ARBA" id="ARBA00001541"/>
    </source>
</evidence>
<dbReference type="RefSeq" id="WP_106211616.1">
    <property type="nucleotide sequence ID" value="NZ_PVZF01000007.1"/>
</dbReference>
<evidence type="ECO:0000256" key="5">
    <source>
        <dbReference type="ARBA" id="ARBA00022691"/>
    </source>
</evidence>
<dbReference type="EMBL" id="PVZF01000007">
    <property type="protein sequence ID" value="PRY13986.1"/>
    <property type="molecule type" value="Genomic_DNA"/>
</dbReference>
<proteinExistence type="predicted"/>
<dbReference type="Pfam" id="PF01739">
    <property type="entry name" value="CheR"/>
    <property type="match status" value="1"/>
</dbReference>